<keyword evidence="2" id="KW-0812">Transmembrane</keyword>
<dbReference type="EMBL" id="JBGCUO010000001">
    <property type="protein sequence ID" value="MEY1661341.1"/>
    <property type="molecule type" value="Genomic_DNA"/>
</dbReference>
<keyword evidence="2" id="KW-0472">Membrane</keyword>
<dbReference type="InterPro" id="IPR036259">
    <property type="entry name" value="MFS_trans_sf"/>
</dbReference>
<reference evidence="3 4" key="1">
    <citation type="submission" date="2024-07" db="EMBL/GenBank/DDBJ databases">
        <authorList>
            <person name="Ren Q."/>
        </authorList>
    </citation>
    <scope>NUCLEOTIDE SEQUENCE [LARGE SCALE GENOMIC DNA]</scope>
    <source>
        <strain evidence="3 4">REN37</strain>
    </source>
</reference>
<feature type="transmembrane region" description="Helical" evidence="2">
    <location>
        <begin position="20"/>
        <end position="41"/>
    </location>
</feature>
<protein>
    <submittedName>
        <fullName evidence="3">MFS transporter</fullName>
    </submittedName>
</protein>
<dbReference type="Gene3D" id="1.20.1250.20">
    <property type="entry name" value="MFS general substrate transporter like domains"/>
    <property type="match status" value="2"/>
</dbReference>
<comment type="similarity">
    <text evidence="1">Belongs to the sodium:galactoside symporter (TC 2.A.2) family.</text>
</comment>
<feature type="transmembrane region" description="Helical" evidence="2">
    <location>
        <begin position="414"/>
        <end position="434"/>
    </location>
</feature>
<feature type="transmembrane region" description="Helical" evidence="2">
    <location>
        <begin position="87"/>
        <end position="104"/>
    </location>
</feature>
<feature type="transmembrane region" description="Helical" evidence="2">
    <location>
        <begin position="235"/>
        <end position="259"/>
    </location>
</feature>
<dbReference type="Pfam" id="PF13347">
    <property type="entry name" value="MFS_2"/>
    <property type="match status" value="1"/>
</dbReference>
<feature type="transmembrane region" description="Helical" evidence="2">
    <location>
        <begin position="116"/>
        <end position="138"/>
    </location>
</feature>
<feature type="transmembrane region" description="Helical" evidence="2">
    <location>
        <begin position="271"/>
        <end position="290"/>
    </location>
</feature>
<evidence type="ECO:0000313" key="4">
    <source>
        <dbReference type="Proteomes" id="UP001562065"/>
    </source>
</evidence>
<accession>A0ABV4AES3</accession>
<feature type="transmembrane region" description="Helical" evidence="2">
    <location>
        <begin position="302"/>
        <end position="320"/>
    </location>
</feature>
<organism evidence="3 4">
    <name type="scientific">Isoalcanivorax beigongshangi</name>
    <dbReference type="NCBI Taxonomy" id="3238810"/>
    <lineage>
        <taxon>Bacteria</taxon>
        <taxon>Pseudomonadati</taxon>
        <taxon>Pseudomonadota</taxon>
        <taxon>Gammaproteobacteria</taxon>
        <taxon>Oceanospirillales</taxon>
        <taxon>Alcanivoracaceae</taxon>
        <taxon>Isoalcanivorax</taxon>
    </lineage>
</organism>
<proteinExistence type="inferred from homology"/>
<feature type="transmembrane region" description="Helical" evidence="2">
    <location>
        <begin position="326"/>
        <end position="348"/>
    </location>
</feature>
<comment type="caution">
    <text evidence="3">The sequence shown here is derived from an EMBL/GenBank/DDBJ whole genome shotgun (WGS) entry which is preliminary data.</text>
</comment>
<evidence type="ECO:0000256" key="1">
    <source>
        <dbReference type="ARBA" id="ARBA00009617"/>
    </source>
</evidence>
<keyword evidence="2" id="KW-1133">Transmembrane helix</keyword>
<feature type="transmembrane region" description="Helical" evidence="2">
    <location>
        <begin position="190"/>
        <end position="214"/>
    </location>
</feature>
<keyword evidence="4" id="KW-1185">Reference proteome</keyword>
<dbReference type="PANTHER" id="PTHR11328:SF24">
    <property type="entry name" value="MAJOR FACILITATOR SUPERFAMILY (MFS) PROFILE DOMAIN-CONTAINING PROTEIN"/>
    <property type="match status" value="1"/>
</dbReference>
<dbReference type="PANTHER" id="PTHR11328">
    <property type="entry name" value="MAJOR FACILITATOR SUPERFAMILY DOMAIN-CONTAINING PROTEIN"/>
    <property type="match status" value="1"/>
</dbReference>
<dbReference type="Proteomes" id="UP001562065">
    <property type="component" value="Unassembled WGS sequence"/>
</dbReference>
<name>A0ABV4AES3_9GAMM</name>
<sequence>MTSTPRTASGLPSRWFAPAYGMGSLGPAIFILTPQILLLFFMTEILGIPPGAAGAGILIPKLWELVFDPLLGRWSDRLNTRWGRRRPLMAVGSVVFLVAFAMMFSPPDLGDWQSTLVWVIAFYTLTCTGYSLFTVPYATLLAEVTEDPHARTKVAAWRSALLALGFLLAGALAPWLVGATGGGHEGYANMALLIGLIAFAGMASAVLGTGGSPVKPLQPQVRSGSMLAPFRNRAFSWLWLAFVIQMISVAVSTAMLPFYDKYWLGNDPATVPTLFLGLTVLTVATTWCWTWLARNFGKHNSFVLATVLYGAATASLWLAMYGAAGFWFAIVLFGIANAGQQLFCFAIVPDIIAQQRSRTGIAEEGAFTGLWIWGEKIGLALGAGLAGLILQLAGFQQGSGTEVLEQTPLALSTVAWTVSIVPGVICLLSIPALFRSKRAMQHN</sequence>
<dbReference type="SUPFAM" id="SSF103473">
    <property type="entry name" value="MFS general substrate transporter"/>
    <property type="match status" value="1"/>
</dbReference>
<evidence type="ECO:0000313" key="3">
    <source>
        <dbReference type="EMBL" id="MEY1661341.1"/>
    </source>
</evidence>
<dbReference type="InterPro" id="IPR039672">
    <property type="entry name" value="MFS_2"/>
</dbReference>
<feature type="transmembrane region" description="Helical" evidence="2">
    <location>
        <begin position="377"/>
        <end position="394"/>
    </location>
</feature>
<dbReference type="RefSeq" id="WP_369454599.1">
    <property type="nucleotide sequence ID" value="NZ_JBGCUO010000001.1"/>
</dbReference>
<gene>
    <name evidence="3" type="ORF">AB5I84_04175</name>
</gene>
<evidence type="ECO:0000256" key="2">
    <source>
        <dbReference type="SAM" id="Phobius"/>
    </source>
</evidence>
<feature type="transmembrane region" description="Helical" evidence="2">
    <location>
        <begin position="159"/>
        <end position="178"/>
    </location>
</feature>